<evidence type="ECO:0000313" key="1">
    <source>
        <dbReference type="EMBL" id="JAD86323.1"/>
    </source>
</evidence>
<accession>A0A0A9DI19</accession>
<name>A0A0A9DI19_ARUDO</name>
<dbReference type="EMBL" id="GBRH01211572">
    <property type="protein sequence ID" value="JAD86323.1"/>
    <property type="molecule type" value="Transcribed_RNA"/>
</dbReference>
<reference evidence="1" key="2">
    <citation type="journal article" date="2015" name="Data Brief">
        <title>Shoot transcriptome of the giant reed, Arundo donax.</title>
        <authorList>
            <person name="Barrero R.A."/>
            <person name="Guerrero F.D."/>
            <person name="Moolhuijzen P."/>
            <person name="Goolsby J.A."/>
            <person name="Tidwell J."/>
            <person name="Bellgard S.E."/>
            <person name="Bellgard M.I."/>
        </authorList>
    </citation>
    <scope>NUCLEOTIDE SEQUENCE</scope>
    <source>
        <tissue evidence="1">Shoot tissue taken approximately 20 cm above the soil surface</tissue>
    </source>
</reference>
<reference evidence="1" key="1">
    <citation type="submission" date="2014-09" db="EMBL/GenBank/DDBJ databases">
        <authorList>
            <person name="Magalhaes I.L.F."/>
            <person name="Oliveira U."/>
            <person name="Santos F.R."/>
            <person name="Vidigal T.H.D.A."/>
            <person name="Brescovit A.D."/>
            <person name="Santos A.J."/>
        </authorList>
    </citation>
    <scope>NUCLEOTIDE SEQUENCE</scope>
    <source>
        <tissue evidence="1">Shoot tissue taken approximately 20 cm above the soil surface</tissue>
    </source>
</reference>
<protein>
    <submittedName>
        <fullName evidence="1">Uncharacterized protein</fullName>
    </submittedName>
</protein>
<proteinExistence type="predicted"/>
<sequence length="48" mass="5347">MYELASARSPLTSVFSRATHLKCCDCANLVQSNLEFDCAVKLQCFFGQ</sequence>
<organism evidence="1">
    <name type="scientific">Arundo donax</name>
    <name type="common">Giant reed</name>
    <name type="synonym">Donax arundinaceus</name>
    <dbReference type="NCBI Taxonomy" id="35708"/>
    <lineage>
        <taxon>Eukaryota</taxon>
        <taxon>Viridiplantae</taxon>
        <taxon>Streptophyta</taxon>
        <taxon>Embryophyta</taxon>
        <taxon>Tracheophyta</taxon>
        <taxon>Spermatophyta</taxon>
        <taxon>Magnoliopsida</taxon>
        <taxon>Liliopsida</taxon>
        <taxon>Poales</taxon>
        <taxon>Poaceae</taxon>
        <taxon>PACMAD clade</taxon>
        <taxon>Arundinoideae</taxon>
        <taxon>Arundineae</taxon>
        <taxon>Arundo</taxon>
    </lineage>
</organism>
<dbReference type="AlphaFoldDB" id="A0A0A9DI19"/>